<accession>A0A2P6MYB5</accession>
<comment type="caution">
    <text evidence="1">The sequence shown here is derived from an EMBL/GenBank/DDBJ whole genome shotgun (WGS) entry which is preliminary data.</text>
</comment>
<dbReference type="InParanoid" id="A0A2P6MYB5"/>
<name>A0A2P6MYB5_9EUKA</name>
<proteinExistence type="predicted"/>
<keyword evidence="2" id="KW-1185">Reference proteome</keyword>
<evidence type="ECO:0000313" key="2">
    <source>
        <dbReference type="Proteomes" id="UP000241769"/>
    </source>
</evidence>
<dbReference type="EMBL" id="MDYQ01000307">
    <property type="protein sequence ID" value="PRP76692.1"/>
    <property type="molecule type" value="Genomic_DNA"/>
</dbReference>
<organism evidence="1 2">
    <name type="scientific">Planoprotostelium fungivorum</name>
    <dbReference type="NCBI Taxonomy" id="1890364"/>
    <lineage>
        <taxon>Eukaryota</taxon>
        <taxon>Amoebozoa</taxon>
        <taxon>Evosea</taxon>
        <taxon>Variosea</taxon>
        <taxon>Cavosteliida</taxon>
        <taxon>Cavosteliaceae</taxon>
        <taxon>Planoprotostelium</taxon>
    </lineage>
</organism>
<dbReference type="AlphaFoldDB" id="A0A2P6MYB5"/>
<evidence type="ECO:0000313" key="1">
    <source>
        <dbReference type="EMBL" id="PRP76692.1"/>
    </source>
</evidence>
<reference evidence="1 2" key="1">
    <citation type="journal article" date="2018" name="Genome Biol. Evol.">
        <title>Multiple Roots of Fruiting Body Formation in Amoebozoa.</title>
        <authorList>
            <person name="Hillmann F."/>
            <person name="Forbes G."/>
            <person name="Novohradska S."/>
            <person name="Ferling I."/>
            <person name="Riege K."/>
            <person name="Groth M."/>
            <person name="Westermann M."/>
            <person name="Marz M."/>
            <person name="Spaller T."/>
            <person name="Winckler T."/>
            <person name="Schaap P."/>
            <person name="Glockner G."/>
        </authorList>
    </citation>
    <scope>NUCLEOTIDE SEQUENCE [LARGE SCALE GENOMIC DNA]</scope>
    <source>
        <strain evidence="1 2">Jena</strain>
    </source>
</reference>
<dbReference type="Proteomes" id="UP000241769">
    <property type="component" value="Unassembled WGS sequence"/>
</dbReference>
<protein>
    <submittedName>
        <fullName evidence="1">Uncharacterized protein</fullName>
    </submittedName>
</protein>
<sequence>MPPKAYETPADLVQAAKDYGGDIRREQMSYITQTRSAGHCQEQLNGFISTHCIKRVQSTQTLTNVLQRITKQNTGDKHSELLELQQAARIDVGGIRRFNSIAHPIAPVYSQRWLF</sequence>
<gene>
    <name evidence="1" type="ORF">PROFUN_14961</name>
</gene>